<organism evidence="4 5">
    <name type="scientific">Gymnopilus dilepis</name>
    <dbReference type="NCBI Taxonomy" id="231916"/>
    <lineage>
        <taxon>Eukaryota</taxon>
        <taxon>Fungi</taxon>
        <taxon>Dikarya</taxon>
        <taxon>Basidiomycota</taxon>
        <taxon>Agaricomycotina</taxon>
        <taxon>Agaricomycetes</taxon>
        <taxon>Agaricomycetidae</taxon>
        <taxon>Agaricales</taxon>
        <taxon>Agaricineae</taxon>
        <taxon>Hymenogastraceae</taxon>
        <taxon>Gymnopilus</taxon>
    </lineage>
</organism>
<dbReference type="PANTHER" id="PTHR13878:SF91">
    <property type="entry name" value="FAD BINDING DOMAIN PROTEIN (AFU_ORTHOLOGUE AFUA_6G12070)-RELATED"/>
    <property type="match status" value="1"/>
</dbReference>
<sequence>MPILGDISLRLQEMGALSYLSVFLALGVSLGESLPRCRCLYGQSCWPNAAAFSTLASQVSQPLLHPVPPASACYPPSSPSGDCAEVVAHYTDGVWRATQPGALQQPNFETFIFPNGTVSACYLNINLGIPCQQGSVPPIGVNASSAQDIQAAVKFANKHNLRLVIKNTGHDYLGRSSGRGGFMVWTHNLKSMSYNPSFVPQGAPSRNAETFQAVTLGAGVQWFEAYPFAHQHGRFLIGGISVGGSVGAAGGWIMGAGHSALSPSYGLGVDNVLQFEVVLADGSLVTTNAYQHPDLFWALRGGGGGTYGIVVSATYKTHPDLPLSIYFLTANFSSPQAAQEVATEFVRIHPAASDAGWGGYSSISTTTTQLAWGKLNVTADEAAEMFASLTNVTAEATGGQLVTFTETFPSFFDWYNATYAGQTGQVGAQVYISSRLLPRKLAVEDPAKAAKIMLSLPGGVAANSVGGGAVSRVDPDSTGLNPSWRGALSEVYTVEAWAEGSSAATIAQHVESLKKNTDVLDQLTTDSGSYLNEASLFERDFQKSFFGSHYNKLKSIKNKYDPTSLFVVAEGVGSDDWDKNLECRI</sequence>
<dbReference type="PROSITE" id="PS51387">
    <property type="entry name" value="FAD_PCMH"/>
    <property type="match status" value="1"/>
</dbReference>
<dbReference type="EMBL" id="NHYE01005645">
    <property type="protein sequence ID" value="PPQ65807.1"/>
    <property type="molecule type" value="Genomic_DNA"/>
</dbReference>
<feature type="domain" description="FAD-binding PCMH-type" evidence="3">
    <location>
        <begin position="133"/>
        <end position="320"/>
    </location>
</feature>
<dbReference type="InterPro" id="IPR016166">
    <property type="entry name" value="FAD-bd_PCMH"/>
</dbReference>
<comment type="caution">
    <text evidence="4">The sequence shown here is derived from an EMBL/GenBank/DDBJ whole genome shotgun (WGS) entry which is preliminary data.</text>
</comment>
<comment type="similarity">
    <text evidence="1">Belongs to the oxygen-dependent FAD-linked oxidoreductase family.</text>
</comment>
<evidence type="ECO:0000313" key="5">
    <source>
        <dbReference type="Proteomes" id="UP000284706"/>
    </source>
</evidence>
<accession>A0A409VHS4</accession>
<reference evidence="4 5" key="1">
    <citation type="journal article" date="2018" name="Evol. Lett.">
        <title>Horizontal gene cluster transfer increased hallucinogenic mushroom diversity.</title>
        <authorList>
            <person name="Reynolds H.T."/>
            <person name="Vijayakumar V."/>
            <person name="Gluck-Thaler E."/>
            <person name="Korotkin H.B."/>
            <person name="Matheny P.B."/>
            <person name="Slot J.C."/>
        </authorList>
    </citation>
    <scope>NUCLEOTIDE SEQUENCE [LARGE SCALE GENOMIC DNA]</scope>
    <source>
        <strain evidence="4 5">SRW20</strain>
    </source>
</reference>
<dbReference type="InterPro" id="IPR036318">
    <property type="entry name" value="FAD-bd_PCMH-like_sf"/>
</dbReference>
<dbReference type="InterPro" id="IPR016169">
    <property type="entry name" value="FAD-bd_PCMH_sub2"/>
</dbReference>
<evidence type="ECO:0000259" key="3">
    <source>
        <dbReference type="PROSITE" id="PS51387"/>
    </source>
</evidence>
<gene>
    <name evidence="4" type="ORF">CVT26_000392</name>
</gene>
<dbReference type="GO" id="GO:0016491">
    <property type="term" value="F:oxidoreductase activity"/>
    <property type="evidence" value="ECO:0007669"/>
    <property type="project" value="UniProtKB-KW"/>
</dbReference>
<keyword evidence="5" id="KW-1185">Reference proteome</keyword>
<dbReference type="PANTHER" id="PTHR13878">
    <property type="entry name" value="GULONOLACTONE OXIDASE"/>
    <property type="match status" value="1"/>
</dbReference>
<evidence type="ECO:0000256" key="2">
    <source>
        <dbReference type="ARBA" id="ARBA00023002"/>
    </source>
</evidence>
<evidence type="ECO:0000256" key="1">
    <source>
        <dbReference type="ARBA" id="ARBA00005466"/>
    </source>
</evidence>
<dbReference type="InterPro" id="IPR006094">
    <property type="entry name" value="Oxid_FAD_bind_N"/>
</dbReference>
<proteinExistence type="inferred from homology"/>
<name>A0A409VHS4_9AGAR</name>
<dbReference type="GO" id="GO:0071949">
    <property type="term" value="F:FAD binding"/>
    <property type="evidence" value="ECO:0007669"/>
    <property type="project" value="InterPro"/>
</dbReference>
<dbReference type="OrthoDB" id="9983560at2759"/>
<dbReference type="Gene3D" id="3.30.465.10">
    <property type="match status" value="2"/>
</dbReference>
<dbReference type="AlphaFoldDB" id="A0A409VHS4"/>
<evidence type="ECO:0000313" key="4">
    <source>
        <dbReference type="EMBL" id="PPQ65807.1"/>
    </source>
</evidence>
<dbReference type="Proteomes" id="UP000284706">
    <property type="component" value="Unassembled WGS sequence"/>
</dbReference>
<dbReference type="InterPro" id="IPR012951">
    <property type="entry name" value="BBE"/>
</dbReference>
<dbReference type="Pfam" id="PF08031">
    <property type="entry name" value="BBE"/>
    <property type="match status" value="1"/>
</dbReference>
<protein>
    <recommendedName>
        <fullName evidence="3">FAD-binding PCMH-type domain-containing protein</fullName>
    </recommendedName>
</protein>
<dbReference type="SUPFAM" id="SSF56176">
    <property type="entry name" value="FAD-binding/transporter-associated domain-like"/>
    <property type="match status" value="1"/>
</dbReference>
<dbReference type="STRING" id="231916.A0A409VHS4"/>
<dbReference type="Pfam" id="PF01565">
    <property type="entry name" value="FAD_binding_4"/>
    <property type="match status" value="1"/>
</dbReference>
<keyword evidence="2" id="KW-0560">Oxidoreductase</keyword>
<dbReference type="InterPro" id="IPR050432">
    <property type="entry name" value="FAD-linked_Oxidoreductases_BP"/>
</dbReference>
<dbReference type="InParanoid" id="A0A409VHS4"/>